<proteinExistence type="predicted"/>
<comment type="caution">
    <text evidence="1">The sequence shown here is derived from an EMBL/GenBank/DDBJ whole genome shotgun (WGS) entry which is preliminary data.</text>
</comment>
<keyword evidence="2" id="KW-1185">Reference proteome</keyword>
<organism evidence="1 2">
    <name type="scientific">Phormidium pseudopriestleyi FRX01</name>
    <dbReference type="NCBI Taxonomy" id="1759528"/>
    <lineage>
        <taxon>Bacteria</taxon>
        <taxon>Bacillati</taxon>
        <taxon>Cyanobacteriota</taxon>
        <taxon>Cyanophyceae</taxon>
        <taxon>Oscillatoriophycideae</taxon>
        <taxon>Oscillatoriales</taxon>
        <taxon>Oscillatoriaceae</taxon>
        <taxon>Phormidium</taxon>
    </lineage>
</organism>
<reference evidence="1 2" key="1">
    <citation type="submission" date="2021-03" db="EMBL/GenBank/DDBJ databases">
        <title>Metabolic Capacity of the Antarctic Cyanobacterium Phormidium pseudopriestleyi that Sustains Oxygenic Photosynthesis in the Presence of Hydrogen Sulfide.</title>
        <authorList>
            <person name="Lumian J.E."/>
            <person name="Jungblut A.D."/>
            <person name="Dillon M.L."/>
            <person name="Hawes I."/>
            <person name="Doran P.T."/>
            <person name="Mackey T.J."/>
            <person name="Dick G.J."/>
            <person name="Grettenberger C.L."/>
            <person name="Sumner D.Y."/>
        </authorList>
    </citation>
    <scope>NUCLEOTIDE SEQUENCE [LARGE SCALE GENOMIC DNA]</scope>
    <source>
        <strain evidence="1 2">FRX01</strain>
    </source>
</reference>
<name>A0ABS3FWL2_9CYAN</name>
<accession>A0ABS3FWL2</accession>
<evidence type="ECO:0000313" key="2">
    <source>
        <dbReference type="Proteomes" id="UP000664844"/>
    </source>
</evidence>
<dbReference type="RefSeq" id="WP_207089948.1">
    <property type="nucleotide sequence ID" value="NZ_JAFLQW010000554.1"/>
</dbReference>
<protein>
    <submittedName>
        <fullName evidence="1">Uncharacterized protein</fullName>
    </submittedName>
</protein>
<sequence length="67" mass="7773">MLGQTTLPKLSVDQIVERIFALRQITRVDQQLLMRTLLSKNALNDREHTQISRVFDAVQRGLIRVVE</sequence>
<evidence type="ECO:0000313" key="1">
    <source>
        <dbReference type="EMBL" id="MBO0351514.1"/>
    </source>
</evidence>
<gene>
    <name evidence="1" type="ORF">J0895_21010</name>
</gene>
<dbReference type="Proteomes" id="UP000664844">
    <property type="component" value="Unassembled WGS sequence"/>
</dbReference>
<dbReference type="EMBL" id="JAFLQW010000554">
    <property type="protein sequence ID" value="MBO0351514.1"/>
    <property type="molecule type" value="Genomic_DNA"/>
</dbReference>